<proteinExistence type="predicted"/>
<evidence type="ECO:0000313" key="1">
    <source>
        <dbReference type="EMBL" id="CAB4373056.1"/>
    </source>
</evidence>
<gene>
    <name evidence="1" type="ORF">UFOPK4201_02110</name>
</gene>
<organism evidence="1">
    <name type="scientific">freshwater metagenome</name>
    <dbReference type="NCBI Taxonomy" id="449393"/>
    <lineage>
        <taxon>unclassified sequences</taxon>
        <taxon>metagenomes</taxon>
        <taxon>ecological metagenomes</taxon>
    </lineage>
</organism>
<name>A0A6J6AR77_9ZZZZ</name>
<protein>
    <submittedName>
        <fullName evidence="1">Unannotated protein</fullName>
    </submittedName>
</protein>
<reference evidence="1" key="1">
    <citation type="submission" date="2020-05" db="EMBL/GenBank/DDBJ databases">
        <authorList>
            <person name="Chiriac C."/>
            <person name="Salcher M."/>
            <person name="Ghai R."/>
            <person name="Kavagutti S V."/>
        </authorList>
    </citation>
    <scope>NUCLEOTIDE SEQUENCE</scope>
</reference>
<sequence>MRRAAISRWTTNGFAVFTILSTRSRMRRNFCQKSCFTPSSLTINRKRVNVERSSHWRCSPTHGALCPTTAFSGPRVAQSPQRDSKMKDSTFVKEVDRERSVSRLRAVTISKRWNWLAGSLTSVDLKYVVAWLLRERPMTTCRFRISVKERRFSSKKATRLLKFRSTKLKPVSIRALSSTSRSIRLIPTWQMEYSCTTASTGGVAPTSPTFSTSKMRSPIPPCCCLNRTIAQRKQFSTLRTRSSTTTCRAVRKNSGPKQVLVKRSSVITPMTKPMKHSGSRIS</sequence>
<accession>A0A6J6AR77</accession>
<dbReference type="EMBL" id="CAEUNJ010000154">
    <property type="protein sequence ID" value="CAB4373056.1"/>
    <property type="molecule type" value="Genomic_DNA"/>
</dbReference>
<dbReference type="AlphaFoldDB" id="A0A6J6AR77"/>